<dbReference type="InterPro" id="IPR001279">
    <property type="entry name" value="Metallo-B-lactamas"/>
</dbReference>
<comment type="subcellular location">
    <subcellularLocation>
        <location evidence="3">Periplasm</location>
    </subcellularLocation>
</comment>
<dbReference type="SUPFAM" id="SSF56281">
    <property type="entry name" value="Metallo-hydrolase/oxidoreductase"/>
    <property type="match status" value="1"/>
</dbReference>
<keyword evidence="10 14" id="KW-0378">Hydrolase</keyword>
<evidence type="ECO:0000256" key="8">
    <source>
        <dbReference type="ARBA" id="ARBA00022729"/>
    </source>
</evidence>
<accession>A0A644YII9</accession>
<dbReference type="NCBIfam" id="NF033088">
    <property type="entry name" value="bla_subclass_B1"/>
    <property type="match status" value="1"/>
</dbReference>
<dbReference type="InterPro" id="IPR050855">
    <property type="entry name" value="NDM-1-like"/>
</dbReference>
<dbReference type="EC" id="3.5.2.6" evidence="6"/>
<evidence type="ECO:0000256" key="11">
    <source>
        <dbReference type="ARBA" id="ARBA00022833"/>
    </source>
</evidence>
<keyword evidence="8" id="KW-0732">Signal</keyword>
<name>A0A644YII9_9ZZZZ</name>
<evidence type="ECO:0000256" key="12">
    <source>
        <dbReference type="ARBA" id="ARBA00023251"/>
    </source>
</evidence>
<organism evidence="14">
    <name type="scientific">bioreactor metagenome</name>
    <dbReference type="NCBI Taxonomy" id="1076179"/>
    <lineage>
        <taxon>unclassified sequences</taxon>
        <taxon>metagenomes</taxon>
        <taxon>ecological metagenomes</taxon>
    </lineage>
</organism>
<dbReference type="EMBL" id="VSSQ01005261">
    <property type="protein sequence ID" value="MPM28452.1"/>
    <property type="molecule type" value="Genomic_DNA"/>
</dbReference>
<keyword evidence="11" id="KW-0862">Zinc</keyword>
<evidence type="ECO:0000256" key="10">
    <source>
        <dbReference type="ARBA" id="ARBA00022801"/>
    </source>
</evidence>
<evidence type="ECO:0000256" key="1">
    <source>
        <dbReference type="ARBA" id="ARBA00001526"/>
    </source>
</evidence>
<evidence type="ECO:0000256" key="7">
    <source>
        <dbReference type="ARBA" id="ARBA00022723"/>
    </source>
</evidence>
<dbReference type="GO" id="GO:0008800">
    <property type="term" value="F:beta-lactamase activity"/>
    <property type="evidence" value="ECO:0007669"/>
    <property type="project" value="UniProtKB-EC"/>
</dbReference>
<dbReference type="PANTHER" id="PTHR42951">
    <property type="entry name" value="METALLO-BETA-LACTAMASE DOMAIN-CONTAINING"/>
    <property type="match status" value="1"/>
</dbReference>
<dbReference type="Gene3D" id="3.60.15.10">
    <property type="entry name" value="Ribonuclease Z/Hydroxyacylglutathione hydrolase-like"/>
    <property type="match status" value="1"/>
</dbReference>
<sequence>MLPKIFLCSVFTLLISLFSFAQPKEFSYKNDLYVRQISQNCFIHVSVTNSPQFGRFWSNGVIFINNGKAALFDTPSDTILTKQLINMIEDSLKCKVVLFAPNHWHEDSIGGLSLINKMGVKSYSSQKTKEISLKHDLHTTSYIFGDSLEIKLDDKSIKLYYFGPAHTLDNIVVYIPSDNVLFPGCMIKETRSATLGNTADGDKVEYPKTIKKVKDRFPSVNVVVPGHGTPGGVELIQHTYNLSIK</sequence>
<dbReference type="Pfam" id="PF00753">
    <property type="entry name" value="Lactamase_B"/>
    <property type="match status" value="1"/>
</dbReference>
<dbReference type="InterPro" id="IPR036866">
    <property type="entry name" value="RibonucZ/Hydroxyglut_hydro"/>
</dbReference>
<dbReference type="SMART" id="SM00849">
    <property type="entry name" value="Lactamase_B"/>
    <property type="match status" value="1"/>
</dbReference>
<dbReference type="PANTHER" id="PTHR42951:SF4">
    <property type="entry name" value="ACYL-COENZYME A THIOESTERASE MBLAC2"/>
    <property type="match status" value="1"/>
</dbReference>
<evidence type="ECO:0000259" key="13">
    <source>
        <dbReference type="SMART" id="SM00849"/>
    </source>
</evidence>
<keyword evidence="9" id="KW-0574">Periplasm</keyword>
<evidence type="ECO:0000256" key="3">
    <source>
        <dbReference type="ARBA" id="ARBA00004418"/>
    </source>
</evidence>
<evidence type="ECO:0000256" key="5">
    <source>
        <dbReference type="ARBA" id="ARBA00011245"/>
    </source>
</evidence>
<comment type="caution">
    <text evidence="14">The sequence shown here is derived from an EMBL/GenBank/DDBJ whole genome shotgun (WGS) entry which is preliminary data.</text>
</comment>
<reference evidence="14" key="1">
    <citation type="submission" date="2019-08" db="EMBL/GenBank/DDBJ databases">
        <authorList>
            <person name="Kucharzyk K."/>
            <person name="Murdoch R.W."/>
            <person name="Higgins S."/>
            <person name="Loffler F."/>
        </authorList>
    </citation>
    <scope>NUCLEOTIDE SEQUENCE</scope>
</reference>
<evidence type="ECO:0000256" key="4">
    <source>
        <dbReference type="ARBA" id="ARBA00005250"/>
    </source>
</evidence>
<evidence type="ECO:0000313" key="14">
    <source>
        <dbReference type="EMBL" id="MPM28452.1"/>
    </source>
</evidence>
<evidence type="ECO:0000256" key="2">
    <source>
        <dbReference type="ARBA" id="ARBA00001947"/>
    </source>
</evidence>
<evidence type="ECO:0000256" key="6">
    <source>
        <dbReference type="ARBA" id="ARBA00012865"/>
    </source>
</evidence>
<evidence type="ECO:0000256" key="9">
    <source>
        <dbReference type="ARBA" id="ARBA00022764"/>
    </source>
</evidence>
<proteinExistence type="inferred from homology"/>
<comment type="catalytic activity">
    <reaction evidence="1">
        <text>a beta-lactam + H2O = a substituted beta-amino acid</text>
        <dbReference type="Rhea" id="RHEA:20401"/>
        <dbReference type="ChEBI" id="CHEBI:15377"/>
        <dbReference type="ChEBI" id="CHEBI:35627"/>
        <dbReference type="ChEBI" id="CHEBI:140347"/>
        <dbReference type="EC" id="3.5.2.6"/>
    </reaction>
</comment>
<feature type="domain" description="Metallo-beta-lactamase" evidence="13">
    <location>
        <begin position="58"/>
        <end position="227"/>
    </location>
</feature>
<comment type="cofactor">
    <cofactor evidence="2">
        <name>Zn(2+)</name>
        <dbReference type="ChEBI" id="CHEBI:29105"/>
    </cofactor>
</comment>
<keyword evidence="12" id="KW-0046">Antibiotic resistance</keyword>
<gene>
    <name evidence="14" type="primary">ccrA_4</name>
    <name evidence="14" type="ORF">SDC9_74978</name>
</gene>
<comment type="subunit">
    <text evidence="5">Monomer.</text>
</comment>
<dbReference type="AlphaFoldDB" id="A0A644YII9"/>
<comment type="similarity">
    <text evidence="4">Belongs to the metallo-beta-lactamase superfamily. Class-B beta-lactamase family.</text>
</comment>
<protein>
    <recommendedName>
        <fullName evidence="6">beta-lactamase</fullName>
        <ecNumber evidence="6">3.5.2.6</ecNumber>
    </recommendedName>
</protein>
<dbReference type="InterPro" id="IPR058199">
    <property type="entry name" value="BlaB//VIM/IMP-1"/>
</dbReference>
<keyword evidence="7" id="KW-0479">Metal-binding</keyword>